<dbReference type="InterPro" id="IPR036488">
    <property type="entry name" value="DUF1883-like_sf"/>
</dbReference>
<dbReference type="SUPFAM" id="SSF141099">
    <property type="entry name" value="Atu1913-like"/>
    <property type="match status" value="1"/>
</dbReference>
<sequence>MSYTHSRDYMEGGSIVSVQCSHQINVLVMDDAAYNRYKRGESCKVYGGFYKQFPANIAVPHSGNWNVVLALPAGHRATYRYSINVIRQ</sequence>
<comment type="caution">
    <text evidence="1">The sequence shown here is derived from an EMBL/GenBank/DDBJ whole genome shotgun (WGS) entry which is preliminary data.</text>
</comment>
<dbReference type="Gene3D" id="4.10.1210.10">
    <property type="entry name" value="Atu1913-like"/>
    <property type="match status" value="1"/>
</dbReference>
<name>A0A8H2MW72_KLEPN</name>
<gene>
    <name evidence="1" type="ORF">SAMEA4873632_02567</name>
</gene>
<organism evidence="1 2">
    <name type="scientific">Klebsiella pneumoniae</name>
    <dbReference type="NCBI Taxonomy" id="573"/>
    <lineage>
        <taxon>Bacteria</taxon>
        <taxon>Pseudomonadati</taxon>
        <taxon>Pseudomonadota</taxon>
        <taxon>Gammaproteobacteria</taxon>
        <taxon>Enterobacterales</taxon>
        <taxon>Enterobacteriaceae</taxon>
        <taxon>Klebsiella/Raoultella group</taxon>
        <taxon>Klebsiella</taxon>
        <taxon>Klebsiella pneumoniae complex</taxon>
    </lineage>
</organism>
<reference evidence="1 2" key="1">
    <citation type="submission" date="2019-03" db="EMBL/GenBank/DDBJ databases">
        <authorList>
            <consortium name="Pathogen Informatics"/>
        </authorList>
    </citation>
    <scope>NUCLEOTIDE SEQUENCE [LARGE SCALE GENOMIC DNA]</scope>
    <source>
        <strain evidence="1 2">5012STDY7626430</strain>
    </source>
</reference>
<dbReference type="Proteomes" id="UP000376235">
    <property type="component" value="Unassembled WGS sequence"/>
</dbReference>
<dbReference type="AlphaFoldDB" id="A0A8H2MW72"/>
<dbReference type="Pfam" id="PF08980">
    <property type="entry name" value="DUF1883"/>
    <property type="match status" value="1"/>
</dbReference>
<accession>A0A8H2MW72</accession>
<evidence type="ECO:0000313" key="2">
    <source>
        <dbReference type="Proteomes" id="UP000376235"/>
    </source>
</evidence>
<dbReference type="RefSeq" id="WP_072025954.1">
    <property type="nucleotide sequence ID" value="NZ_BIIT01000005.1"/>
</dbReference>
<dbReference type="InterPro" id="IPR015073">
    <property type="entry name" value="DUF1883"/>
</dbReference>
<proteinExistence type="predicted"/>
<dbReference type="EMBL" id="CAAHCC010000004">
    <property type="protein sequence ID" value="VGK89118.1"/>
    <property type="molecule type" value="Genomic_DNA"/>
</dbReference>
<evidence type="ECO:0000313" key="1">
    <source>
        <dbReference type="EMBL" id="VGK89118.1"/>
    </source>
</evidence>
<protein>
    <submittedName>
        <fullName evidence="1">Domain of uncharacterized function (DUF1883)</fullName>
    </submittedName>
</protein>